<dbReference type="InterPro" id="IPR015424">
    <property type="entry name" value="PyrdxlP-dep_Trfase"/>
</dbReference>
<evidence type="ECO:0000256" key="5">
    <source>
        <dbReference type="ARBA" id="ARBA00022898"/>
    </source>
</evidence>
<evidence type="ECO:0000313" key="8">
    <source>
        <dbReference type="EMBL" id="KZX10974.1"/>
    </source>
</evidence>
<comment type="cofactor">
    <cofactor evidence="1">
        <name>pyridoxal 5'-phosphate</name>
        <dbReference type="ChEBI" id="CHEBI:597326"/>
    </cofactor>
</comment>
<evidence type="ECO:0000313" key="9">
    <source>
        <dbReference type="Proteomes" id="UP000077066"/>
    </source>
</evidence>
<feature type="domain" description="Aminotransferase class V" evidence="7">
    <location>
        <begin position="18"/>
        <end position="381"/>
    </location>
</feature>
<evidence type="ECO:0000256" key="1">
    <source>
        <dbReference type="ARBA" id="ARBA00001933"/>
    </source>
</evidence>
<dbReference type="Gene3D" id="3.40.640.10">
    <property type="entry name" value="Type I PLP-dependent aspartate aminotransferase-like (Major domain)"/>
    <property type="match status" value="1"/>
</dbReference>
<dbReference type="EMBL" id="LWMT01000261">
    <property type="protein sequence ID" value="KZX10974.1"/>
    <property type="molecule type" value="Genomic_DNA"/>
</dbReference>
<comment type="catalytic activity">
    <reaction evidence="6">
        <text>(sulfur carrier)-H + L-cysteine = (sulfur carrier)-SH + L-alanine</text>
        <dbReference type="Rhea" id="RHEA:43892"/>
        <dbReference type="Rhea" id="RHEA-COMP:14737"/>
        <dbReference type="Rhea" id="RHEA-COMP:14739"/>
        <dbReference type="ChEBI" id="CHEBI:29917"/>
        <dbReference type="ChEBI" id="CHEBI:35235"/>
        <dbReference type="ChEBI" id="CHEBI:57972"/>
        <dbReference type="ChEBI" id="CHEBI:64428"/>
        <dbReference type="EC" id="2.8.1.7"/>
    </reaction>
</comment>
<protein>
    <recommendedName>
        <fullName evidence="3">cysteine desulfurase</fullName>
        <ecNumber evidence="3">2.8.1.7</ecNumber>
    </recommendedName>
</protein>
<dbReference type="GO" id="GO:0031071">
    <property type="term" value="F:cysteine desulfurase activity"/>
    <property type="evidence" value="ECO:0007669"/>
    <property type="project" value="UniProtKB-EC"/>
</dbReference>
<dbReference type="OrthoDB" id="5817at2157"/>
<dbReference type="PATRIC" id="fig|55758.3.peg.1787"/>
<dbReference type="InterPro" id="IPR015421">
    <property type="entry name" value="PyrdxlP-dep_Trfase_major"/>
</dbReference>
<dbReference type="InterPro" id="IPR000192">
    <property type="entry name" value="Aminotrans_V_dom"/>
</dbReference>
<dbReference type="Proteomes" id="UP000077066">
    <property type="component" value="Unassembled WGS sequence"/>
</dbReference>
<evidence type="ECO:0000256" key="3">
    <source>
        <dbReference type="ARBA" id="ARBA00012239"/>
    </source>
</evidence>
<comment type="similarity">
    <text evidence="2">Belongs to the class-V pyridoxal-phosphate-dependent aminotransferase family. Csd subfamily.</text>
</comment>
<dbReference type="GO" id="GO:0030170">
    <property type="term" value="F:pyridoxal phosphate binding"/>
    <property type="evidence" value="ECO:0007669"/>
    <property type="project" value="InterPro"/>
</dbReference>
<keyword evidence="4 8" id="KW-0808">Transferase</keyword>
<evidence type="ECO:0000259" key="7">
    <source>
        <dbReference type="Pfam" id="PF00266"/>
    </source>
</evidence>
<dbReference type="InterPro" id="IPR016454">
    <property type="entry name" value="Cysteine_dSase"/>
</dbReference>
<comment type="caution">
    <text evidence="8">The sequence shown here is derived from an EMBL/GenBank/DDBJ whole genome shotgun (WGS) entry which is preliminary data.</text>
</comment>
<proteinExistence type="inferred from homology"/>
<dbReference type="InterPro" id="IPR015422">
    <property type="entry name" value="PyrdxlP-dep_Trfase_small"/>
</dbReference>
<evidence type="ECO:0000256" key="6">
    <source>
        <dbReference type="ARBA" id="ARBA00050776"/>
    </source>
</evidence>
<dbReference type="EC" id="2.8.1.7" evidence="3"/>
<keyword evidence="5" id="KW-0663">Pyridoxal phosphate</keyword>
<dbReference type="Pfam" id="PF00266">
    <property type="entry name" value="Aminotran_5"/>
    <property type="match status" value="1"/>
</dbReference>
<evidence type="ECO:0000256" key="4">
    <source>
        <dbReference type="ARBA" id="ARBA00022679"/>
    </source>
</evidence>
<dbReference type="InterPro" id="IPR010970">
    <property type="entry name" value="Cys_dSase_SufS"/>
</dbReference>
<dbReference type="PIRSF" id="PIRSF005572">
    <property type="entry name" value="NifS"/>
    <property type="match status" value="1"/>
</dbReference>
<dbReference type="Gene3D" id="3.90.1150.10">
    <property type="entry name" value="Aspartate Aminotransferase, domain 1"/>
    <property type="match status" value="1"/>
</dbReference>
<reference evidence="8 9" key="1">
    <citation type="submission" date="2016-04" db="EMBL/GenBank/DDBJ databases">
        <title>Genome sequence of Methanobrevibacter filiformis DSM 11501.</title>
        <authorList>
            <person name="Poehlein A."/>
            <person name="Seedorf H."/>
            <person name="Daniel R."/>
        </authorList>
    </citation>
    <scope>NUCLEOTIDE SEQUENCE [LARGE SCALE GENOMIC DNA]</scope>
    <source>
        <strain evidence="8 9">DSM 11501</strain>
    </source>
</reference>
<evidence type="ECO:0000256" key="2">
    <source>
        <dbReference type="ARBA" id="ARBA00010447"/>
    </source>
</evidence>
<accession>A0A165ZP41</accession>
<organism evidence="8 9">
    <name type="scientific">Methanobrevibacter filiformis</name>
    <dbReference type="NCBI Taxonomy" id="55758"/>
    <lineage>
        <taxon>Archaea</taxon>
        <taxon>Methanobacteriati</taxon>
        <taxon>Methanobacteriota</taxon>
        <taxon>Methanomada group</taxon>
        <taxon>Methanobacteria</taxon>
        <taxon>Methanobacteriales</taxon>
        <taxon>Methanobacteriaceae</taxon>
        <taxon>Methanobrevibacter</taxon>
    </lineage>
</organism>
<dbReference type="AlphaFoldDB" id="A0A165ZP41"/>
<dbReference type="RefSeq" id="WP_066973404.1">
    <property type="nucleotide sequence ID" value="NZ_LWMT01000261.1"/>
</dbReference>
<dbReference type="CDD" id="cd06453">
    <property type="entry name" value="SufS_like"/>
    <property type="match status" value="1"/>
</dbReference>
<gene>
    <name evidence="8" type="primary">sufS</name>
    <name evidence="8" type="ORF">MBFIL_15860</name>
</gene>
<sequence>MISRDRLIEDFPILNDITYLDSASTSLTPRPVVDAMNDYYLNYNSNTGRGSYKIAIKSTNKVEQTREKIAKLLNTASQEIIFTKNTTEAINLIANGLNFNTEDNIIISNIEHHSNFIPWVNKSIDIRIAKAKNYVVEPDSISDLINKNTKLIAISHITNAFGSIQDIEEIIKIAHEMDVLVLVDSAQSAGHTEIDIKKLNPDFMAFPGHKGLLGPTGTGFLYLKEELSEEIKPSNLGGGTVTSVNGINFKLEEPPSRFEGGTLNIGGIIGLNAGIDYLLNFGIPKIENHINNLTKMLYKGLQANGNVTIYGNPNNIHGIVSFNINGLNPYDVGKILDETDDICLRSGFHCAIPGLKSVGANEGTVRGSFHVYNTKEDVEKLIYSIEELSQFT</sequence>
<name>A0A165ZP41_9EURY</name>
<dbReference type="SUPFAM" id="SSF53383">
    <property type="entry name" value="PLP-dependent transferases"/>
    <property type="match status" value="1"/>
</dbReference>
<keyword evidence="9" id="KW-1185">Reference proteome</keyword>
<dbReference type="GO" id="GO:0006534">
    <property type="term" value="P:cysteine metabolic process"/>
    <property type="evidence" value="ECO:0007669"/>
    <property type="project" value="InterPro"/>
</dbReference>
<dbReference type="PANTHER" id="PTHR43586:SF8">
    <property type="entry name" value="CYSTEINE DESULFURASE 1, CHLOROPLASTIC"/>
    <property type="match status" value="1"/>
</dbReference>
<dbReference type="PANTHER" id="PTHR43586">
    <property type="entry name" value="CYSTEINE DESULFURASE"/>
    <property type="match status" value="1"/>
</dbReference>
<dbReference type="STRING" id="55758.MBFIL_15860"/>